<dbReference type="PANTHER" id="PTHR30026">
    <property type="entry name" value="OUTER MEMBRANE PROTEIN TOLC"/>
    <property type="match status" value="1"/>
</dbReference>
<dbReference type="PIRSF" id="PIRSF001892">
    <property type="entry name" value="CyaE"/>
    <property type="match status" value="1"/>
</dbReference>
<accession>A0ABY8HRS9</accession>
<evidence type="ECO:0000313" key="10">
    <source>
        <dbReference type="Proteomes" id="UP001214094"/>
    </source>
</evidence>
<keyword evidence="10" id="KW-1185">Reference proteome</keyword>
<dbReference type="Gene3D" id="1.20.1600.10">
    <property type="entry name" value="Outer membrane efflux proteins (OEP)"/>
    <property type="match status" value="1"/>
</dbReference>
<keyword evidence="2 7" id="KW-0813">Transport</keyword>
<feature type="region of interest" description="Disordered" evidence="8">
    <location>
        <begin position="50"/>
        <end position="76"/>
    </location>
</feature>
<dbReference type="SUPFAM" id="SSF56954">
    <property type="entry name" value="Outer membrane efflux proteins (OEP)"/>
    <property type="match status" value="1"/>
</dbReference>
<evidence type="ECO:0000256" key="5">
    <source>
        <dbReference type="ARBA" id="ARBA00023136"/>
    </source>
</evidence>
<keyword evidence="5 7" id="KW-0472">Membrane</keyword>
<keyword evidence="7" id="KW-0354">Hemolysis</keyword>
<comment type="function">
    <text evidence="7">CyaE is necessary for transport of calmodulin-sensitive adenylate cyclase-hemolysin (cyclolysin).</text>
</comment>
<dbReference type="PANTHER" id="PTHR30026:SF20">
    <property type="entry name" value="OUTER MEMBRANE PROTEIN TOLC"/>
    <property type="match status" value="1"/>
</dbReference>
<protein>
    <recommendedName>
        <fullName evidence="7">Protein CyaE</fullName>
    </recommendedName>
</protein>
<keyword evidence="7" id="KW-0204">Cytolysis</keyword>
<dbReference type="InterPro" id="IPR003423">
    <property type="entry name" value="OMP_efflux"/>
</dbReference>
<keyword evidence="9" id="KW-0614">Plasmid</keyword>
<dbReference type="Pfam" id="PF02321">
    <property type="entry name" value="OEP"/>
    <property type="match status" value="2"/>
</dbReference>
<evidence type="ECO:0000256" key="7">
    <source>
        <dbReference type="PIRNR" id="PIRNR001892"/>
    </source>
</evidence>
<evidence type="ECO:0000256" key="4">
    <source>
        <dbReference type="ARBA" id="ARBA00022692"/>
    </source>
</evidence>
<dbReference type="InterPro" id="IPR051906">
    <property type="entry name" value="TolC-like"/>
</dbReference>
<dbReference type="RefSeq" id="WP_082566507.1">
    <property type="nucleotide sequence ID" value="NZ_CP015881.1"/>
</dbReference>
<name>A0ABY8HRS9_ENSAD</name>
<keyword evidence="4" id="KW-0812">Transmembrane</keyword>
<evidence type="ECO:0000256" key="6">
    <source>
        <dbReference type="ARBA" id="ARBA00023237"/>
    </source>
</evidence>
<dbReference type="Proteomes" id="UP001214094">
    <property type="component" value="Plasmid unnamedA"/>
</dbReference>
<proteinExistence type="inferred from homology"/>
<comment type="similarity">
    <text evidence="1 7">Belongs to the outer membrane factor (OMF) (TC 1.B.17) family.</text>
</comment>
<dbReference type="GeneID" id="29521369"/>
<evidence type="ECO:0000256" key="2">
    <source>
        <dbReference type="ARBA" id="ARBA00022448"/>
    </source>
</evidence>
<evidence type="ECO:0000256" key="1">
    <source>
        <dbReference type="ARBA" id="ARBA00007613"/>
    </source>
</evidence>
<geneLocation type="plasmid" evidence="9 10">
    <name>unnamedA</name>
</geneLocation>
<keyword evidence="3" id="KW-1134">Transmembrane beta strand</keyword>
<gene>
    <name evidence="9" type="ORF">P4B07_23845</name>
</gene>
<keyword evidence="6 7" id="KW-0998">Cell outer membrane</keyword>
<dbReference type="InterPro" id="IPR028351">
    <property type="entry name" value="CyaE"/>
</dbReference>
<organism evidence="9 10">
    <name type="scientific">Ensifer adhaerens</name>
    <name type="common">Sinorhizobium morelense</name>
    <dbReference type="NCBI Taxonomy" id="106592"/>
    <lineage>
        <taxon>Bacteria</taxon>
        <taxon>Pseudomonadati</taxon>
        <taxon>Pseudomonadota</taxon>
        <taxon>Alphaproteobacteria</taxon>
        <taxon>Hyphomicrobiales</taxon>
        <taxon>Rhizobiaceae</taxon>
        <taxon>Sinorhizobium/Ensifer group</taxon>
        <taxon>Ensifer</taxon>
    </lineage>
</organism>
<evidence type="ECO:0000313" key="9">
    <source>
        <dbReference type="EMBL" id="WFP94245.1"/>
    </source>
</evidence>
<evidence type="ECO:0000256" key="3">
    <source>
        <dbReference type="ARBA" id="ARBA00022452"/>
    </source>
</evidence>
<dbReference type="EMBL" id="CP121309">
    <property type="protein sequence ID" value="WFP94245.1"/>
    <property type="molecule type" value="Genomic_DNA"/>
</dbReference>
<evidence type="ECO:0000256" key="8">
    <source>
        <dbReference type="SAM" id="MobiDB-lite"/>
    </source>
</evidence>
<comment type="subcellular location">
    <subcellularLocation>
        <location evidence="7">Cell outer membrane</location>
        <topology evidence="7">Peripheral membrane protein</topology>
    </subcellularLocation>
</comment>
<reference evidence="9 10" key="1">
    <citation type="submission" date="2023-03" db="EMBL/GenBank/DDBJ databases">
        <title>Comparative genome and transcriptome analysis combination mining strategies for increasing vitamin B12 production of Ensifer adhaerens strain.</title>
        <authorList>
            <person name="Yongheng L."/>
        </authorList>
    </citation>
    <scope>NUCLEOTIDE SEQUENCE [LARGE SCALE GENOMIC DNA]</scope>
    <source>
        <strain evidence="9 10">Casida A-T305</strain>
        <plasmid evidence="9 10">unnamedA</plasmid>
    </source>
</reference>
<sequence length="530" mass="55680">MMVSAGARWVSVGVIALCRSMCRAARGSLLLGALSIPAACTSAALDDLAPPSADRPAVSGTGTKDASKVSAGAPDFSLAPNPEIPITIATPSIDPKHDYSLPELVDIAQRTNPITRAAWQRARQAAIAVGITEAVYLPLLTADVLAGLEQTSATAPGIGGPIPIAPGTLTTTGAQFIPSLTVKWLLLDFGGRDAGREAATQLAFAANVTFNGTHQKLIFDVSNAYFVLTAARVQLKIARQTVQNAELVQAAAKARMGRGIATSIEVAQANQQVAQARFNLTQSQGHERNAYMTLLEAVGVSPTLEIRIADGSNRALPKAVPEDLNRLIATSLQRRPDVQAAFARLQADKNGIAAARAEFMPKVALVGNVNRNIGSLSVEDTRFDQRSTIRVNQPNANLMIGLSFPIYDGGLRDARLQSAMAQVGAAEQEMAQLQNTAAREVVVAYDLLRTSLAGYAAASELTTAAQTTYDAAVDYYKQGLGTITDVSIAQTALLQAKVAKATAYSDTLVAAASLAFATGTLTNRNAVNRF</sequence>